<name>A0ABY6GB21_9BURK</name>
<accession>A0ABY6GB21</accession>
<dbReference type="EMBL" id="CP106881">
    <property type="protein sequence ID" value="UYG51915.1"/>
    <property type="molecule type" value="Genomic_DNA"/>
</dbReference>
<evidence type="ECO:0000313" key="2">
    <source>
        <dbReference type="Proteomes" id="UP001162800"/>
    </source>
</evidence>
<keyword evidence="2" id="KW-1185">Reference proteome</keyword>
<gene>
    <name evidence="1" type="ORF">M9799_01290</name>
</gene>
<organism evidence="1 2">
    <name type="scientific">Comamonas endophytica</name>
    <dbReference type="NCBI Taxonomy" id="2949090"/>
    <lineage>
        <taxon>Bacteria</taxon>
        <taxon>Pseudomonadati</taxon>
        <taxon>Pseudomonadota</taxon>
        <taxon>Betaproteobacteria</taxon>
        <taxon>Burkholderiales</taxon>
        <taxon>Comamonadaceae</taxon>
        <taxon>Comamonas</taxon>
    </lineage>
</organism>
<protein>
    <submittedName>
        <fullName evidence="1">Uncharacterized protein</fullName>
    </submittedName>
</protein>
<dbReference type="Proteomes" id="UP001162800">
    <property type="component" value="Chromosome"/>
</dbReference>
<proteinExistence type="predicted"/>
<evidence type="ECO:0000313" key="1">
    <source>
        <dbReference type="EMBL" id="UYG51915.1"/>
    </source>
</evidence>
<dbReference type="RefSeq" id="WP_263725579.1">
    <property type="nucleotide sequence ID" value="NZ_CP106881.1"/>
</dbReference>
<sequence>MISRHTLIAQPAPQLQEPLVHLSLQLSSSLQFLKQRITPLAEPYSCCVLFFTVTAQGAQECVFFVRRATLEAAWREGTTRVRQWAWMRQLSAVELRIEWPIEIVSIGDRIPPLCQWGPASTWALADDGLEHAEFLPSVALPDAGADCLQSWLKSCARAAAFPALAEVNLLMRLEGLHVDGNGVQTELPGLRPHGCRGPCGLHQRHAGACSDERCDRLCVSYALLLARHHAAHCDATRAGLIQALELAFACLEKNLGQLRAQIDASYIKTAMCLLIFTRYLSSREMDGAFVRLAHQVERLASALEALNNTTNLVGNSQTLRG</sequence>
<reference evidence="1" key="1">
    <citation type="submission" date="2022-09" db="EMBL/GenBank/DDBJ databases">
        <title>The complete genome of Acidovorax sp. 5MLIR.</title>
        <authorList>
            <person name="Liu L."/>
            <person name="Yue J."/>
            <person name="Yang F."/>
            <person name="Yuan J."/>
            <person name="Li L."/>
        </authorList>
    </citation>
    <scope>NUCLEOTIDE SEQUENCE</scope>
    <source>
        <strain evidence="1">5MLIR</strain>
    </source>
</reference>